<protein>
    <recommendedName>
        <fullName evidence="3">histidine kinase</fullName>
        <ecNumber evidence="3">2.7.13.3</ecNumber>
    </recommendedName>
</protein>
<dbReference type="RefSeq" id="WP_101533354.1">
    <property type="nucleotide sequence ID" value="NZ_JBFHIU010000003.1"/>
</dbReference>
<evidence type="ECO:0000259" key="12">
    <source>
        <dbReference type="PROSITE" id="PS50839"/>
    </source>
</evidence>
<evidence type="ECO:0000256" key="11">
    <source>
        <dbReference type="ARBA" id="ARBA00023136"/>
    </source>
</evidence>
<dbReference type="SMART" id="SM00911">
    <property type="entry name" value="HWE_HK"/>
    <property type="match status" value="1"/>
</dbReference>
<dbReference type="Pfam" id="PF03924">
    <property type="entry name" value="CHASE"/>
    <property type="match status" value="1"/>
</dbReference>
<dbReference type="InterPro" id="IPR042240">
    <property type="entry name" value="CHASE_sf"/>
</dbReference>
<gene>
    <name evidence="13" type="ORF">C0081_08310</name>
</gene>
<dbReference type="InterPro" id="IPR036890">
    <property type="entry name" value="HATPase_C_sf"/>
</dbReference>
<feature type="domain" description="CHASE" evidence="12">
    <location>
        <begin position="68"/>
        <end position="238"/>
    </location>
</feature>
<dbReference type="Gene3D" id="3.30.565.10">
    <property type="entry name" value="Histidine kinase-like ATPase, C-terminal domain"/>
    <property type="match status" value="1"/>
</dbReference>
<keyword evidence="9" id="KW-0067">ATP-binding</keyword>
<keyword evidence="4" id="KW-0597">Phosphoprotein</keyword>
<evidence type="ECO:0000256" key="3">
    <source>
        <dbReference type="ARBA" id="ARBA00012438"/>
    </source>
</evidence>
<keyword evidence="6" id="KW-0812">Transmembrane</keyword>
<evidence type="ECO:0000256" key="5">
    <source>
        <dbReference type="ARBA" id="ARBA00022679"/>
    </source>
</evidence>
<evidence type="ECO:0000256" key="4">
    <source>
        <dbReference type="ARBA" id="ARBA00022553"/>
    </source>
</evidence>
<dbReference type="AlphaFoldDB" id="A0A2N5XSB1"/>
<keyword evidence="7" id="KW-0547">Nucleotide-binding</keyword>
<reference evidence="13 14" key="1">
    <citation type="submission" date="2018-01" db="EMBL/GenBank/DDBJ databases">
        <title>The draft genome sequence of Cohaesibacter sp. H1304.</title>
        <authorList>
            <person name="Wang N.-N."/>
            <person name="Du Z.-J."/>
        </authorList>
    </citation>
    <scope>NUCLEOTIDE SEQUENCE [LARGE SCALE GENOMIC DNA]</scope>
    <source>
        <strain evidence="13 14">H1304</strain>
    </source>
</reference>
<evidence type="ECO:0000256" key="9">
    <source>
        <dbReference type="ARBA" id="ARBA00022840"/>
    </source>
</evidence>
<keyword evidence="14" id="KW-1185">Reference proteome</keyword>
<evidence type="ECO:0000256" key="7">
    <source>
        <dbReference type="ARBA" id="ARBA00022741"/>
    </source>
</evidence>
<comment type="subcellular location">
    <subcellularLocation>
        <location evidence="2">Membrane</location>
    </subcellularLocation>
</comment>
<sequence length="548" mass="61367">MHRLLSPIVFCTVCTIGLGMSYTLREATQTSNHAEAELIADEAVDRVAARLGQHMSLLRATRSFFAAGDQMVSRARFNTFVSGLEMDEHYPGGQGIGFAELISSGQEQQIEDNLIKNYAIDRPVWPTTDQPLRTPITLIEPLDPRNNAALGFDMFHEPIRRGAMESALLAGNVTATGPVELVQEIGSEKQAGFLVYVPLHHPDDSIDDTETIQPEQPVKGFIYSPFRAGDFFTTALTRRPLLPIKLKAYDKERPEYPLYTSEGFEESESQFEFLIDREMDFAGRKWIFEIGTLPEGAWTVEDITPYVVGSISILLALLLAFMTRSQLRALDSAHKLQALSEKSLKDKELLLGEMKHRIKNSIARIMAISRQTLLHSDSLDAFSTSFNARLQAMANAQDALTRSHWQRAELLDLLAKELEQVLGEYSYKDQVSGPKVDLNEATAQALGLTFHELATNALKYSDVANSKDTLSVTWTVTEDNQRKVLKILWRETNQKTVKAPTHKGFGTKLIDANILGELQGEIERQYSENGLLVKITIPLKSKNKKKLK</sequence>
<keyword evidence="5" id="KW-0808">Transferase</keyword>
<name>A0A2N5XSB1_9HYPH</name>
<dbReference type="SMART" id="SM01079">
    <property type="entry name" value="CHASE"/>
    <property type="match status" value="1"/>
</dbReference>
<dbReference type="InterPro" id="IPR006189">
    <property type="entry name" value="CHASE_dom"/>
</dbReference>
<comment type="catalytic activity">
    <reaction evidence="1">
        <text>ATP + protein L-histidine = ADP + protein N-phospho-L-histidine.</text>
        <dbReference type="EC" id="2.7.13.3"/>
    </reaction>
</comment>
<dbReference type="EC" id="2.7.13.3" evidence="3"/>
<dbReference type="Gene3D" id="3.30.450.350">
    <property type="entry name" value="CHASE domain"/>
    <property type="match status" value="1"/>
</dbReference>
<evidence type="ECO:0000256" key="8">
    <source>
        <dbReference type="ARBA" id="ARBA00022777"/>
    </source>
</evidence>
<keyword evidence="11" id="KW-0472">Membrane</keyword>
<keyword evidence="8 13" id="KW-0418">Kinase</keyword>
<evidence type="ECO:0000313" key="14">
    <source>
        <dbReference type="Proteomes" id="UP000234881"/>
    </source>
</evidence>
<evidence type="ECO:0000256" key="6">
    <source>
        <dbReference type="ARBA" id="ARBA00022692"/>
    </source>
</evidence>
<dbReference type="Proteomes" id="UP000234881">
    <property type="component" value="Unassembled WGS sequence"/>
</dbReference>
<dbReference type="OrthoDB" id="341208at2"/>
<dbReference type="GO" id="GO:0007165">
    <property type="term" value="P:signal transduction"/>
    <property type="evidence" value="ECO:0007669"/>
    <property type="project" value="UniProtKB-ARBA"/>
</dbReference>
<dbReference type="GO" id="GO:0016020">
    <property type="term" value="C:membrane"/>
    <property type="evidence" value="ECO:0007669"/>
    <property type="project" value="UniProtKB-SubCell"/>
</dbReference>
<dbReference type="EMBL" id="PKUQ01000016">
    <property type="protein sequence ID" value="PLW77337.1"/>
    <property type="molecule type" value="Genomic_DNA"/>
</dbReference>
<dbReference type="PROSITE" id="PS50839">
    <property type="entry name" value="CHASE"/>
    <property type="match status" value="1"/>
</dbReference>
<evidence type="ECO:0000256" key="1">
    <source>
        <dbReference type="ARBA" id="ARBA00000085"/>
    </source>
</evidence>
<comment type="caution">
    <text evidence="13">The sequence shown here is derived from an EMBL/GenBank/DDBJ whole genome shotgun (WGS) entry which is preliminary data.</text>
</comment>
<keyword evidence="10" id="KW-1133">Transmembrane helix</keyword>
<accession>A0A2N5XSB1</accession>
<evidence type="ECO:0000313" key="13">
    <source>
        <dbReference type="EMBL" id="PLW77337.1"/>
    </source>
</evidence>
<dbReference type="GO" id="GO:0005524">
    <property type="term" value="F:ATP binding"/>
    <property type="evidence" value="ECO:0007669"/>
    <property type="project" value="UniProtKB-KW"/>
</dbReference>
<dbReference type="GO" id="GO:0004673">
    <property type="term" value="F:protein histidine kinase activity"/>
    <property type="evidence" value="ECO:0007669"/>
    <property type="project" value="UniProtKB-EC"/>
</dbReference>
<dbReference type="Pfam" id="PF07536">
    <property type="entry name" value="HWE_HK"/>
    <property type="match status" value="1"/>
</dbReference>
<dbReference type="PANTHER" id="PTHR41523:SF7">
    <property type="entry name" value="HISTIDINE KINASE"/>
    <property type="match status" value="1"/>
</dbReference>
<organism evidence="13 14">
    <name type="scientific">Cohaesibacter celericrescens</name>
    <dbReference type="NCBI Taxonomy" id="2067669"/>
    <lineage>
        <taxon>Bacteria</taxon>
        <taxon>Pseudomonadati</taxon>
        <taxon>Pseudomonadota</taxon>
        <taxon>Alphaproteobacteria</taxon>
        <taxon>Hyphomicrobiales</taxon>
        <taxon>Cohaesibacteraceae</taxon>
    </lineage>
</organism>
<evidence type="ECO:0000256" key="2">
    <source>
        <dbReference type="ARBA" id="ARBA00004370"/>
    </source>
</evidence>
<dbReference type="PANTHER" id="PTHR41523">
    <property type="entry name" value="TWO-COMPONENT SYSTEM SENSOR PROTEIN"/>
    <property type="match status" value="1"/>
</dbReference>
<proteinExistence type="predicted"/>
<dbReference type="InterPro" id="IPR011102">
    <property type="entry name" value="Sig_transdc_His_kinase_HWE"/>
</dbReference>
<evidence type="ECO:0000256" key="10">
    <source>
        <dbReference type="ARBA" id="ARBA00022989"/>
    </source>
</evidence>